<name>A0A7K3W9L2_9ACTN</name>
<accession>A0A7K3W9L2</accession>
<dbReference type="AlphaFoldDB" id="A0A7K3W9L2"/>
<proteinExistence type="predicted"/>
<dbReference type="InterPro" id="IPR050570">
    <property type="entry name" value="Cell_wall_metabolism_enzyme"/>
</dbReference>
<dbReference type="InterPro" id="IPR016047">
    <property type="entry name" value="M23ase_b-sheet_dom"/>
</dbReference>
<dbReference type="PANTHER" id="PTHR21666">
    <property type="entry name" value="PEPTIDASE-RELATED"/>
    <property type="match status" value="1"/>
</dbReference>
<keyword evidence="3" id="KW-1185">Reference proteome</keyword>
<dbReference type="Pfam" id="PF01551">
    <property type="entry name" value="Peptidase_M23"/>
    <property type="match status" value="1"/>
</dbReference>
<dbReference type="PANTHER" id="PTHR21666:SF270">
    <property type="entry name" value="MUREIN HYDROLASE ACTIVATOR ENVC"/>
    <property type="match status" value="1"/>
</dbReference>
<dbReference type="CDD" id="cd12797">
    <property type="entry name" value="M23_peptidase"/>
    <property type="match status" value="1"/>
</dbReference>
<dbReference type="EMBL" id="JAAGWK010000005">
    <property type="protein sequence ID" value="NEL52699.1"/>
    <property type="molecule type" value="Genomic_DNA"/>
</dbReference>
<gene>
    <name evidence="2" type="ORF">G1H19_01545</name>
</gene>
<dbReference type="InterPro" id="IPR011055">
    <property type="entry name" value="Dup_hybrid_motif"/>
</dbReference>
<dbReference type="Gene3D" id="2.70.70.10">
    <property type="entry name" value="Glucose Permease (Domain IIA)"/>
    <property type="match status" value="1"/>
</dbReference>
<feature type="domain" description="M23ase beta-sheet core" evidence="1">
    <location>
        <begin position="93"/>
        <end position="187"/>
    </location>
</feature>
<dbReference type="Proteomes" id="UP000470470">
    <property type="component" value="Unassembled WGS sequence"/>
</dbReference>
<evidence type="ECO:0000259" key="1">
    <source>
        <dbReference type="Pfam" id="PF01551"/>
    </source>
</evidence>
<evidence type="ECO:0000313" key="2">
    <source>
        <dbReference type="EMBL" id="NEL52699.1"/>
    </source>
</evidence>
<sequence>MGALVAAVNGGVTTTPAPVAEAISAEEYGLGSETDTGFAGGIDDMSDRKELSLVEAQARLAEVAVSRAARAPKFFSPTAGRMSTCFCTRWGQMHWGIDLAAPLGTPIYAAADGVVLRAGPATGYGNAIYILDADGNVEIYGHMRHYSVSEGDVVSAGDQIAKVGSEGQSTGPHLHFEIHVGGVSGKPTDPEAWLAERGVVV</sequence>
<dbReference type="SUPFAM" id="SSF51261">
    <property type="entry name" value="Duplicated hybrid motif"/>
    <property type="match status" value="1"/>
</dbReference>
<comment type="caution">
    <text evidence="2">The sequence shown here is derived from an EMBL/GenBank/DDBJ whole genome shotgun (WGS) entry which is preliminary data.</text>
</comment>
<dbReference type="GO" id="GO:0004222">
    <property type="term" value="F:metalloendopeptidase activity"/>
    <property type="evidence" value="ECO:0007669"/>
    <property type="project" value="TreeGrafter"/>
</dbReference>
<reference evidence="2 3" key="1">
    <citation type="submission" date="2020-02" db="EMBL/GenBank/DDBJ databases">
        <title>The whole genome sequence of CPCC 205119.</title>
        <authorList>
            <person name="Jiang Z."/>
        </authorList>
    </citation>
    <scope>NUCLEOTIDE SEQUENCE [LARGE SCALE GENOMIC DNA]</scope>
    <source>
        <strain evidence="2 3">CPCC 205119</strain>
    </source>
</reference>
<organism evidence="2 3">
    <name type="scientific">Goekera deserti</name>
    <dbReference type="NCBI Taxonomy" id="2497753"/>
    <lineage>
        <taxon>Bacteria</taxon>
        <taxon>Bacillati</taxon>
        <taxon>Actinomycetota</taxon>
        <taxon>Actinomycetes</taxon>
        <taxon>Geodermatophilales</taxon>
        <taxon>Geodermatophilaceae</taxon>
        <taxon>Goekera</taxon>
    </lineage>
</organism>
<evidence type="ECO:0000313" key="3">
    <source>
        <dbReference type="Proteomes" id="UP000470470"/>
    </source>
</evidence>
<protein>
    <submittedName>
        <fullName evidence="2">M23 family metallopeptidase</fullName>
    </submittedName>
</protein>